<dbReference type="PANTHER" id="PTHR36154:SF1">
    <property type="entry name" value="DNA-BINDING TRANSCRIPTIONAL ACTIVATOR ALPA"/>
    <property type="match status" value="1"/>
</dbReference>
<dbReference type="InterPro" id="IPR052931">
    <property type="entry name" value="Prophage_regulatory_activator"/>
</dbReference>
<proteinExistence type="predicted"/>
<dbReference type="SUPFAM" id="SSF46955">
    <property type="entry name" value="Putative DNA-binding domain"/>
    <property type="match status" value="1"/>
</dbReference>
<gene>
    <name evidence="1" type="ordered locus">VC0395_A1406</name>
</gene>
<dbReference type="Proteomes" id="UP000000249">
    <property type="component" value="Chromosome 1"/>
</dbReference>
<evidence type="ECO:0000313" key="1">
    <source>
        <dbReference type="EMBL" id="ABQ21434.1"/>
    </source>
</evidence>
<protein>
    <submittedName>
        <fullName evidence="1">Transcriptional regulator</fullName>
    </submittedName>
</protein>
<dbReference type="FunFam" id="1.10.238.160:FF:000002">
    <property type="entry name" value="Predicted transcriptional regulator"/>
    <property type="match status" value="1"/>
</dbReference>
<dbReference type="PATRIC" id="fig|345073.21.peg.1862"/>
<dbReference type="Pfam" id="PF05930">
    <property type="entry name" value="Phage_AlpA"/>
    <property type="match status" value="1"/>
</dbReference>
<name>A0A0H3ALB8_VIBC3</name>
<reference evidence="1 2" key="1">
    <citation type="submission" date="2007-03" db="EMBL/GenBank/DDBJ databases">
        <authorList>
            <person name="Heidelberg J."/>
        </authorList>
    </citation>
    <scope>NUCLEOTIDE SEQUENCE [LARGE SCALE GENOMIC DNA]</scope>
    <source>
        <strain evidence="2">ATCC 39541 / Classical Ogawa 395 / O395</strain>
    </source>
</reference>
<dbReference type="KEGG" id="vcr:VC395_1924"/>
<dbReference type="AlphaFoldDB" id="A0A0H3ALB8"/>
<dbReference type="eggNOG" id="COG3311">
    <property type="taxonomic scope" value="Bacteria"/>
</dbReference>
<dbReference type="Gene3D" id="1.10.238.160">
    <property type="match status" value="1"/>
</dbReference>
<sequence length="76" mass="8962">MQLTNLRGVNMPENNIRLIRFREVLTMTGLSRSSLYRFIEENQFPPQVQLGGRAVAWVEGEVQEWIAQRITNRRMD</sequence>
<organism evidence="1 2">
    <name type="scientific">Vibrio cholerae serotype O1 (strain ATCC 39541 / Classical Ogawa 395 / O395)</name>
    <dbReference type="NCBI Taxonomy" id="345073"/>
    <lineage>
        <taxon>Bacteria</taxon>
        <taxon>Pseudomonadati</taxon>
        <taxon>Pseudomonadota</taxon>
        <taxon>Gammaproteobacteria</taxon>
        <taxon>Vibrionales</taxon>
        <taxon>Vibrionaceae</taxon>
        <taxon>Vibrio</taxon>
    </lineage>
</organism>
<dbReference type="InterPro" id="IPR010260">
    <property type="entry name" value="AlpA"/>
</dbReference>
<dbReference type="EMBL" id="CP000627">
    <property type="protein sequence ID" value="ABQ21434.1"/>
    <property type="molecule type" value="Genomic_DNA"/>
</dbReference>
<evidence type="ECO:0000313" key="2">
    <source>
        <dbReference type="Proteomes" id="UP000000249"/>
    </source>
</evidence>
<accession>A0A0H3ALB8</accession>
<dbReference type="KEGG" id="vco:VC0395_A1406"/>
<dbReference type="PANTHER" id="PTHR36154">
    <property type="entry name" value="DNA-BINDING TRANSCRIPTIONAL ACTIVATOR ALPA"/>
    <property type="match status" value="1"/>
</dbReference>
<dbReference type="OrthoDB" id="8455288at2"/>
<dbReference type="InterPro" id="IPR009061">
    <property type="entry name" value="DNA-bd_dom_put_sf"/>
</dbReference>